<protein>
    <recommendedName>
        <fullName evidence="2">BTB domain-containing protein</fullName>
    </recommendedName>
</protein>
<dbReference type="PANTHER" id="PTHR32370">
    <property type="entry name" value="OS12G0117600 PROTEIN"/>
    <property type="match status" value="1"/>
</dbReference>
<sequence length="174" mass="19475">MRLKMMSCREVEEECRSHGSVLGGKPNRCVIYPPDPSIVADQLERRNNNWFVRAKVASDLVVQVGDFSFHLHKLAMVSKSGYLNRLVFAKRSEAHGDNGAGYLKLVLPDLPGGTKTFESVVNFCYGFNVDVTATTVAPLYCTPNFLEMSDDLHHGNLISKAEAFLHGNFLERHF</sequence>
<dbReference type="Gene3D" id="3.30.710.10">
    <property type="entry name" value="Potassium Channel Kv1.1, Chain A"/>
    <property type="match status" value="1"/>
</dbReference>
<comment type="caution">
    <text evidence="3">The sequence shown here is derived from an EMBL/GenBank/DDBJ whole genome shotgun (WGS) entry which is preliminary data.</text>
</comment>
<proteinExistence type="predicted"/>
<dbReference type="UniPathway" id="UPA00143"/>
<dbReference type="Pfam" id="PF00651">
    <property type="entry name" value="BTB"/>
    <property type="match status" value="1"/>
</dbReference>
<dbReference type="GO" id="GO:0016567">
    <property type="term" value="P:protein ubiquitination"/>
    <property type="evidence" value="ECO:0007669"/>
    <property type="project" value="UniProtKB-UniPathway"/>
</dbReference>
<dbReference type="PROSITE" id="PS50097">
    <property type="entry name" value="BTB"/>
    <property type="match status" value="1"/>
</dbReference>
<dbReference type="EMBL" id="VEPZ02001788">
    <property type="protein sequence ID" value="KAE8654130.1"/>
    <property type="molecule type" value="Genomic_DNA"/>
</dbReference>
<name>A0A6A2WLE2_HIBSY</name>
<evidence type="ECO:0000313" key="4">
    <source>
        <dbReference type="Proteomes" id="UP000436088"/>
    </source>
</evidence>
<dbReference type="InterPro" id="IPR011333">
    <property type="entry name" value="SKP1/BTB/POZ_sf"/>
</dbReference>
<dbReference type="SUPFAM" id="SSF54695">
    <property type="entry name" value="POZ domain"/>
    <property type="match status" value="1"/>
</dbReference>
<gene>
    <name evidence="3" type="ORF">F3Y22_tig00117056pilonHSYRG00944</name>
</gene>
<evidence type="ECO:0000256" key="1">
    <source>
        <dbReference type="ARBA" id="ARBA00004906"/>
    </source>
</evidence>
<dbReference type="AlphaFoldDB" id="A0A6A2WLE2"/>
<keyword evidence="4" id="KW-1185">Reference proteome</keyword>
<dbReference type="InterPro" id="IPR000210">
    <property type="entry name" value="BTB/POZ_dom"/>
</dbReference>
<evidence type="ECO:0000259" key="2">
    <source>
        <dbReference type="PROSITE" id="PS50097"/>
    </source>
</evidence>
<accession>A0A6A2WLE2</accession>
<comment type="pathway">
    <text evidence="1">Protein modification; protein ubiquitination.</text>
</comment>
<dbReference type="InterPro" id="IPR043454">
    <property type="entry name" value="NPH3/RPT2-like"/>
</dbReference>
<reference evidence="3" key="1">
    <citation type="submission" date="2019-09" db="EMBL/GenBank/DDBJ databases">
        <title>Draft genome information of white flower Hibiscus syriacus.</title>
        <authorList>
            <person name="Kim Y.-M."/>
        </authorList>
    </citation>
    <scope>NUCLEOTIDE SEQUENCE [LARGE SCALE GENOMIC DNA]</scope>
    <source>
        <strain evidence="3">YM2019G1</strain>
    </source>
</reference>
<feature type="domain" description="BTB" evidence="2">
    <location>
        <begin position="58"/>
        <end position="133"/>
    </location>
</feature>
<evidence type="ECO:0000313" key="3">
    <source>
        <dbReference type="EMBL" id="KAE8654130.1"/>
    </source>
</evidence>
<organism evidence="3 4">
    <name type="scientific">Hibiscus syriacus</name>
    <name type="common">Rose of Sharon</name>
    <dbReference type="NCBI Taxonomy" id="106335"/>
    <lineage>
        <taxon>Eukaryota</taxon>
        <taxon>Viridiplantae</taxon>
        <taxon>Streptophyta</taxon>
        <taxon>Embryophyta</taxon>
        <taxon>Tracheophyta</taxon>
        <taxon>Spermatophyta</taxon>
        <taxon>Magnoliopsida</taxon>
        <taxon>eudicotyledons</taxon>
        <taxon>Gunneridae</taxon>
        <taxon>Pentapetalae</taxon>
        <taxon>rosids</taxon>
        <taxon>malvids</taxon>
        <taxon>Malvales</taxon>
        <taxon>Malvaceae</taxon>
        <taxon>Malvoideae</taxon>
        <taxon>Hibiscus</taxon>
    </lineage>
</organism>
<dbReference type="Proteomes" id="UP000436088">
    <property type="component" value="Unassembled WGS sequence"/>
</dbReference>